<name>A0A2H0UHS5_9BACT</name>
<comment type="caution">
    <text evidence="3">The sequence shown here is derived from an EMBL/GenBank/DDBJ whole genome shotgun (WGS) entry which is preliminary data.</text>
</comment>
<proteinExistence type="predicted"/>
<keyword evidence="2" id="KW-1133">Transmembrane helix</keyword>
<feature type="transmembrane region" description="Helical" evidence="2">
    <location>
        <begin position="31"/>
        <end position="48"/>
    </location>
</feature>
<evidence type="ECO:0000256" key="1">
    <source>
        <dbReference type="SAM" id="MobiDB-lite"/>
    </source>
</evidence>
<organism evidence="3 4">
    <name type="scientific">Candidatus Kaiserbacteria bacterium CG10_big_fil_rev_8_21_14_0_10_44_10</name>
    <dbReference type="NCBI Taxonomy" id="1974606"/>
    <lineage>
        <taxon>Bacteria</taxon>
        <taxon>Candidatus Kaiseribacteriota</taxon>
    </lineage>
</organism>
<dbReference type="EMBL" id="PFBG01000017">
    <property type="protein sequence ID" value="PIR85957.1"/>
    <property type="molecule type" value="Genomic_DNA"/>
</dbReference>
<feature type="region of interest" description="Disordered" evidence="1">
    <location>
        <begin position="65"/>
        <end position="85"/>
    </location>
</feature>
<dbReference type="AlphaFoldDB" id="A0A2H0UHS5"/>
<keyword evidence="2" id="KW-0472">Membrane</keyword>
<sequence length="85" mass="9558">MSRESLVLLLGIITFTLPLIGVTPVWKEYGQIAIGVLLVFVGFSLRRSSYYRKITRSNGEISTDSFAESQPTLLDYTPEEVETDK</sequence>
<evidence type="ECO:0000313" key="4">
    <source>
        <dbReference type="Proteomes" id="UP000229612"/>
    </source>
</evidence>
<evidence type="ECO:0000256" key="2">
    <source>
        <dbReference type="SAM" id="Phobius"/>
    </source>
</evidence>
<reference evidence="4" key="1">
    <citation type="submission" date="2017-09" db="EMBL/GenBank/DDBJ databases">
        <title>Depth-based differentiation of microbial function through sediment-hosted aquifers and enrichment of novel symbionts in the deep terrestrial subsurface.</title>
        <authorList>
            <person name="Probst A.J."/>
            <person name="Ladd B."/>
            <person name="Jarett J.K."/>
            <person name="Geller-Mcgrath D.E."/>
            <person name="Sieber C.M.K."/>
            <person name="Emerson J.B."/>
            <person name="Anantharaman K."/>
            <person name="Thomas B.C."/>
            <person name="Malmstrom R."/>
            <person name="Stieglmeier M."/>
            <person name="Klingl A."/>
            <person name="Woyke T."/>
            <person name="Ryan C.M."/>
            <person name="Banfield J.F."/>
        </authorList>
    </citation>
    <scope>NUCLEOTIDE SEQUENCE [LARGE SCALE GENOMIC DNA]</scope>
</reference>
<accession>A0A2H0UHS5</accession>
<keyword evidence="2" id="KW-0812">Transmembrane</keyword>
<protein>
    <submittedName>
        <fullName evidence="3">Uncharacterized protein</fullName>
    </submittedName>
</protein>
<evidence type="ECO:0000313" key="3">
    <source>
        <dbReference type="EMBL" id="PIR85957.1"/>
    </source>
</evidence>
<gene>
    <name evidence="3" type="ORF">COU14_01600</name>
</gene>
<dbReference type="Proteomes" id="UP000229612">
    <property type="component" value="Unassembled WGS sequence"/>
</dbReference>